<dbReference type="GO" id="GO:0004386">
    <property type="term" value="F:helicase activity"/>
    <property type="evidence" value="ECO:0007669"/>
    <property type="project" value="UniProtKB-KW"/>
</dbReference>
<keyword evidence="1" id="KW-0547">Nucleotide-binding</keyword>
<reference evidence="1" key="1">
    <citation type="journal article" date="2021" name="Proc. Natl. Acad. Sci. U.S.A.">
        <title>A Catalog of Tens of Thousands of Viruses from Human Metagenomes Reveals Hidden Associations with Chronic Diseases.</title>
        <authorList>
            <person name="Tisza M.J."/>
            <person name="Buck C.B."/>
        </authorList>
    </citation>
    <scope>NUCLEOTIDE SEQUENCE</scope>
    <source>
        <strain evidence="1">Ctesc4</strain>
    </source>
</reference>
<keyword evidence="1" id="KW-0347">Helicase</keyword>
<dbReference type="Gene3D" id="3.40.50.300">
    <property type="entry name" value="P-loop containing nucleotide triphosphate hydrolases"/>
    <property type="match status" value="1"/>
</dbReference>
<dbReference type="InterPro" id="IPR027417">
    <property type="entry name" value="P-loop_NTPase"/>
</dbReference>
<keyword evidence="1" id="KW-0067">ATP-binding</keyword>
<dbReference type="Pfam" id="PF13481">
    <property type="entry name" value="AAA_25"/>
    <property type="match status" value="1"/>
</dbReference>
<protein>
    <submittedName>
        <fullName evidence="1">Replicative helicase</fullName>
    </submittedName>
</protein>
<proteinExistence type="predicted"/>
<evidence type="ECO:0000313" key="1">
    <source>
        <dbReference type="EMBL" id="DAF61041.1"/>
    </source>
</evidence>
<dbReference type="SUPFAM" id="SSF52540">
    <property type="entry name" value="P-loop containing nucleoside triphosphate hydrolases"/>
    <property type="match status" value="1"/>
</dbReference>
<keyword evidence="1" id="KW-0378">Hydrolase</keyword>
<name>A0A8S5TCN9_9VIRU</name>
<organism evidence="1">
    <name type="scientific">Phage sp. ctesc4</name>
    <dbReference type="NCBI Taxonomy" id="2828008"/>
    <lineage>
        <taxon>Viruses</taxon>
    </lineage>
</organism>
<accession>A0A8S5TCN9</accession>
<sequence length="277" mass="30283">MAGNAFRGLLARKNLARDLPHIPGFDDVYGLGCRFHYGQEIMIAGRSGSQKSGLALYMVSKWNLPTLYFSADMSASTAASRVASIVTGKNAREIDALMETHEGADFLLSALSRNNITFCHGNPITWHIVEDQVNNFVTCFNEYPKVVVFDNLMDFSGSESDYQAQMAVMNDITSFTRQIGCTSIVLHHATDKSTAAVSDPSRPPARSEIKNGVAEKPELVLTVGLKPPAYEGMRGEMRVAVVKQREGTCDPSAQRFAVLSCDPSRTWFGGFDARSNG</sequence>
<dbReference type="EMBL" id="BK032802">
    <property type="protein sequence ID" value="DAF61041.1"/>
    <property type="molecule type" value="Genomic_DNA"/>
</dbReference>